<comment type="caution">
    <text evidence="1">The sequence shown here is derived from an EMBL/GenBank/DDBJ whole genome shotgun (WGS) entry which is preliminary data.</text>
</comment>
<evidence type="ECO:0000313" key="2">
    <source>
        <dbReference type="Proteomes" id="UP000327044"/>
    </source>
</evidence>
<reference evidence="1 2" key="1">
    <citation type="journal article" date="2018" name="Elife">
        <title>Firefly genomes illuminate parallel origins of bioluminescence in beetles.</title>
        <authorList>
            <person name="Fallon T.R."/>
            <person name="Lower S.E."/>
            <person name="Chang C.H."/>
            <person name="Bessho-Uehara M."/>
            <person name="Martin G.J."/>
            <person name="Bewick A.J."/>
            <person name="Behringer M."/>
            <person name="Debat H.J."/>
            <person name="Wong I."/>
            <person name="Day J.C."/>
            <person name="Suvorov A."/>
            <person name="Silva C.J."/>
            <person name="Stanger-Hall K.F."/>
            <person name="Hall D.W."/>
            <person name="Schmitz R.J."/>
            <person name="Nelson D.R."/>
            <person name="Lewis S.M."/>
            <person name="Shigenobu S."/>
            <person name="Bybee S.M."/>
            <person name="Larracuente A.M."/>
            <person name="Oba Y."/>
            <person name="Weng J.K."/>
        </authorList>
    </citation>
    <scope>NUCLEOTIDE SEQUENCE [LARGE SCALE GENOMIC DNA]</scope>
    <source>
        <strain evidence="1">1611_PpyrPB1</strain>
        <tissue evidence="1">Whole body</tissue>
    </source>
</reference>
<evidence type="ECO:0008006" key="3">
    <source>
        <dbReference type="Google" id="ProtNLM"/>
    </source>
</evidence>
<protein>
    <recommendedName>
        <fullName evidence="3">USP domain-containing protein</fullName>
    </recommendedName>
</protein>
<keyword evidence="2" id="KW-1185">Reference proteome</keyword>
<accession>A0A5N4B0C3</accession>
<name>A0A5N4B0C3_PHOPY</name>
<dbReference type="SUPFAM" id="SSF54001">
    <property type="entry name" value="Cysteine proteinases"/>
    <property type="match status" value="1"/>
</dbReference>
<sequence length="1068" mass="122580">MNSERARGCAVSNDRDNRIEVLKNCARELIQNGQLVSSNADVFKRLSVCFNISPKAVYLYLKNHVSEVFGDSFQIIKQKRLCEDNDERDGLILEDDEEINEGENLAEYVSGNALYFEIKINYLFRSELRPMKHRRKIRLVKSLAIGWSDDLFEVLWNELRLDGKQLPCNWSFKRGWITDDDAIFFKGGCTDCLSSIVGETRDNQNLIVKVTNFKENVTHDSYRILKGIRRKEVADKLKHRSSFSLRAEMANQLIKNTNDPRPPHLPNLQTLRKLKSAASTSEGDVIATLIEWKNKEYRQIIFDIGISPFYIFYSIPLQREWYASESKKRGITISIDATGSLVVPPKNSEVSETTGKLRHIFLYSIMAKTNGKSVPIQQMISQQHNHEFIAFWLQKCFRNLKPPCEVVCDQSDALLLAMVKSFTTCKSMKEYVKKCISALQYGSHPPELYIRYDRSHFVKNIIRKVNDKDLRKRDFFRSVIGVLIKCDDFSVAATIIRDLFTTILNKYDGLDASDNELPAERSKKRLLSLCSTHNMDEYKYNEQIEGDGIENDFAGINTGFELDWIQAIIETVNIWESINHENIHDNLFYSPNDKQMYIQILSTIVLWSNVMNTCFNSRTTTATSSDVESSFNILKNHITEKKMVRVDNFLRLHINFITSELKLHSVNSEPFSRKQQNVGVVNNCLILDDAPHKLSAEHIASDLINPLESANSSDGPEYEIMLEQNNDQPDISVYYSPIASNENEAVDIIEETWRNKNPGSSVLPIASRRSKRSILNPTIPLCKKVMLLKNGFVQRGRSQTLQTFNTCAFDSIFHVYYALFVDYEHVRNAIDKLKGESLFAEMLSDTVNKIPTKKLVSNLYIKRNKLLVLMNKNRLISFDNGFSSLDCNSNITFTIEHVLHKGLYSYMRQKVCSKCTHQYSSHRIFLDINQQLLMSMGLARLNDLLNIELNTEETNSKCPCGDAMHVSDTTFSNIVLIDLQCFGNSMKASIKDIPDNLSLLEETFVLSACIQYIGEEDDNDKKSVGHYICHVKRINNVWETYDDLKLNILNAEISKPKLICVVVFIKEL</sequence>
<organism evidence="1 2">
    <name type="scientific">Photinus pyralis</name>
    <name type="common">Common eastern firefly</name>
    <name type="synonym">Lampyris pyralis</name>
    <dbReference type="NCBI Taxonomy" id="7054"/>
    <lineage>
        <taxon>Eukaryota</taxon>
        <taxon>Metazoa</taxon>
        <taxon>Ecdysozoa</taxon>
        <taxon>Arthropoda</taxon>
        <taxon>Hexapoda</taxon>
        <taxon>Insecta</taxon>
        <taxon>Pterygota</taxon>
        <taxon>Neoptera</taxon>
        <taxon>Endopterygota</taxon>
        <taxon>Coleoptera</taxon>
        <taxon>Polyphaga</taxon>
        <taxon>Elateriformia</taxon>
        <taxon>Elateroidea</taxon>
        <taxon>Lampyridae</taxon>
        <taxon>Lampyrinae</taxon>
        <taxon>Photinus</taxon>
    </lineage>
</organism>
<dbReference type="EMBL" id="VVIM01000001">
    <property type="protein sequence ID" value="KAB0803042.1"/>
    <property type="molecule type" value="Genomic_DNA"/>
</dbReference>
<dbReference type="InterPro" id="IPR038765">
    <property type="entry name" value="Papain-like_cys_pep_sf"/>
</dbReference>
<gene>
    <name evidence="1" type="ORF">PPYR_00012</name>
</gene>
<dbReference type="Proteomes" id="UP000327044">
    <property type="component" value="Unassembled WGS sequence"/>
</dbReference>
<evidence type="ECO:0000313" key="1">
    <source>
        <dbReference type="EMBL" id="KAB0803042.1"/>
    </source>
</evidence>
<dbReference type="AlphaFoldDB" id="A0A5N4B0C3"/>
<proteinExistence type="predicted"/>
<dbReference type="InParanoid" id="A0A5N4B0C3"/>